<name>A0AA39CB95_MICHY</name>
<feature type="compositionally biased region" description="Gly residues" evidence="1">
    <location>
        <begin position="19"/>
        <end position="29"/>
    </location>
</feature>
<sequence length="73" mass="8172">MCSMLIADGYGYGSSYDGGYNGGRGGARGKGSQSYNKSHNSSNHHSIKSRHQDMQQQQRKLPQSYIQVQQYKQ</sequence>
<evidence type="ECO:0000313" key="2">
    <source>
        <dbReference type="EMBL" id="KAK0161228.1"/>
    </source>
</evidence>
<comment type="caution">
    <text evidence="2">The sequence shown here is derived from an EMBL/GenBank/DDBJ whole genome shotgun (WGS) entry which is preliminary data.</text>
</comment>
<accession>A0AA39CB95</accession>
<dbReference type="Proteomes" id="UP001168972">
    <property type="component" value="Unassembled WGS sequence"/>
</dbReference>
<reference evidence="2" key="1">
    <citation type="journal article" date="2023" name="bioRxiv">
        <title>Scaffold-level genome assemblies of two parasitoid biocontrol wasps reveal the parthenogenesis mechanism and an associated novel virus.</title>
        <authorList>
            <person name="Inwood S."/>
            <person name="Skelly J."/>
            <person name="Guhlin J."/>
            <person name="Harrop T."/>
            <person name="Goldson S."/>
            <person name="Dearden P."/>
        </authorList>
    </citation>
    <scope>NUCLEOTIDE SEQUENCE</scope>
    <source>
        <strain evidence="2">Lincoln</strain>
        <tissue evidence="2">Whole body</tissue>
    </source>
</reference>
<dbReference type="AlphaFoldDB" id="A0AA39CB95"/>
<keyword evidence="3" id="KW-1185">Reference proteome</keyword>
<feature type="region of interest" description="Disordered" evidence="1">
    <location>
        <begin position="17"/>
        <end position="73"/>
    </location>
</feature>
<proteinExistence type="predicted"/>
<feature type="compositionally biased region" description="Low complexity" evidence="1">
    <location>
        <begin position="30"/>
        <end position="44"/>
    </location>
</feature>
<protein>
    <submittedName>
        <fullName evidence="2">Uncharacterized protein</fullName>
    </submittedName>
</protein>
<dbReference type="EMBL" id="JAQQBR010001835">
    <property type="protein sequence ID" value="KAK0161228.1"/>
    <property type="molecule type" value="Genomic_DNA"/>
</dbReference>
<reference evidence="2" key="2">
    <citation type="submission" date="2023-03" db="EMBL/GenBank/DDBJ databases">
        <authorList>
            <person name="Inwood S.N."/>
            <person name="Skelly J.G."/>
            <person name="Guhlin J."/>
            <person name="Harrop T.W.R."/>
            <person name="Goldson S.G."/>
            <person name="Dearden P.K."/>
        </authorList>
    </citation>
    <scope>NUCLEOTIDE SEQUENCE</scope>
    <source>
        <strain evidence="2">Lincoln</strain>
        <tissue evidence="2">Whole body</tissue>
    </source>
</reference>
<feature type="compositionally biased region" description="Polar residues" evidence="1">
    <location>
        <begin position="54"/>
        <end position="73"/>
    </location>
</feature>
<gene>
    <name evidence="2" type="ORF">PV327_009723</name>
</gene>
<evidence type="ECO:0000313" key="3">
    <source>
        <dbReference type="Proteomes" id="UP001168972"/>
    </source>
</evidence>
<evidence type="ECO:0000256" key="1">
    <source>
        <dbReference type="SAM" id="MobiDB-lite"/>
    </source>
</evidence>
<organism evidence="2 3">
    <name type="scientific">Microctonus hyperodae</name>
    <name type="common">Parasitoid wasp</name>
    <dbReference type="NCBI Taxonomy" id="165561"/>
    <lineage>
        <taxon>Eukaryota</taxon>
        <taxon>Metazoa</taxon>
        <taxon>Ecdysozoa</taxon>
        <taxon>Arthropoda</taxon>
        <taxon>Hexapoda</taxon>
        <taxon>Insecta</taxon>
        <taxon>Pterygota</taxon>
        <taxon>Neoptera</taxon>
        <taxon>Endopterygota</taxon>
        <taxon>Hymenoptera</taxon>
        <taxon>Apocrita</taxon>
        <taxon>Ichneumonoidea</taxon>
        <taxon>Braconidae</taxon>
        <taxon>Euphorinae</taxon>
        <taxon>Microctonus</taxon>
    </lineage>
</organism>